<evidence type="ECO:0000259" key="1">
    <source>
        <dbReference type="PROSITE" id="PS00028"/>
    </source>
</evidence>
<accession>A0A7K0DNV7</accession>
<dbReference type="RefSeq" id="WP_153342498.1">
    <property type="nucleotide sequence ID" value="NZ_WEGI01000006.1"/>
</dbReference>
<dbReference type="InterPro" id="IPR013087">
    <property type="entry name" value="Znf_C2H2_type"/>
</dbReference>
<dbReference type="InterPro" id="IPR021005">
    <property type="entry name" value="Znf_CGNR"/>
</dbReference>
<dbReference type="Gene3D" id="1.10.3300.10">
    <property type="entry name" value="Jann2411-like domain"/>
    <property type="match status" value="1"/>
</dbReference>
<dbReference type="Pfam" id="PF11706">
    <property type="entry name" value="zf-CGNR"/>
    <property type="match status" value="1"/>
</dbReference>
<dbReference type="Pfam" id="PF07336">
    <property type="entry name" value="ABATE"/>
    <property type="match status" value="1"/>
</dbReference>
<reference evidence="2 3" key="1">
    <citation type="submission" date="2019-10" db="EMBL/GenBank/DDBJ databases">
        <title>Nocardia macrotermitis sp. nov. and Nocardia aurantia sp. nov., isolated from the gut of fungus growing-termite Macrotermes natalensis.</title>
        <authorList>
            <person name="Benndorf R."/>
            <person name="Schwitalla J."/>
            <person name="Martin K."/>
            <person name="De Beer W."/>
            <person name="Kaster A.-K."/>
            <person name="Vollmers J."/>
            <person name="Poulsen M."/>
            <person name="Beemelmanns C."/>
        </authorList>
    </citation>
    <scope>NUCLEOTIDE SEQUENCE [LARGE SCALE GENOMIC DNA]</scope>
    <source>
        <strain evidence="2 3">RB56</strain>
    </source>
</reference>
<proteinExistence type="predicted"/>
<dbReference type="InterPro" id="IPR023286">
    <property type="entry name" value="ABATE_dom_sf"/>
</dbReference>
<organism evidence="2 3">
    <name type="scientific">Nocardia aurantia</name>
    <dbReference type="NCBI Taxonomy" id="2585199"/>
    <lineage>
        <taxon>Bacteria</taxon>
        <taxon>Bacillati</taxon>
        <taxon>Actinomycetota</taxon>
        <taxon>Actinomycetes</taxon>
        <taxon>Mycobacteriales</taxon>
        <taxon>Nocardiaceae</taxon>
        <taxon>Nocardia</taxon>
    </lineage>
</organism>
<keyword evidence="3" id="KW-1185">Reference proteome</keyword>
<dbReference type="SUPFAM" id="SSF160904">
    <property type="entry name" value="Jann2411-like"/>
    <property type="match status" value="1"/>
</dbReference>
<dbReference type="PANTHER" id="PTHR35525">
    <property type="entry name" value="BLL6575 PROTEIN"/>
    <property type="match status" value="1"/>
</dbReference>
<comment type="caution">
    <text evidence="2">The sequence shown here is derived from an EMBL/GenBank/DDBJ whole genome shotgun (WGS) entry which is preliminary data.</text>
</comment>
<dbReference type="Proteomes" id="UP000431401">
    <property type="component" value="Unassembled WGS sequence"/>
</dbReference>
<evidence type="ECO:0000313" key="3">
    <source>
        <dbReference type="Proteomes" id="UP000431401"/>
    </source>
</evidence>
<name>A0A7K0DNV7_9NOCA</name>
<dbReference type="PROSITE" id="PS00028">
    <property type="entry name" value="ZINC_FINGER_C2H2_1"/>
    <property type="match status" value="1"/>
</dbReference>
<evidence type="ECO:0000313" key="2">
    <source>
        <dbReference type="EMBL" id="MQY27409.1"/>
    </source>
</evidence>
<protein>
    <recommendedName>
        <fullName evidence="1">C2H2-type domain-containing protein</fullName>
    </recommendedName>
</protein>
<feature type="domain" description="C2H2-type" evidence="1">
    <location>
        <begin position="164"/>
        <end position="187"/>
    </location>
</feature>
<dbReference type="EMBL" id="WEGI01000006">
    <property type="protein sequence ID" value="MQY27409.1"/>
    <property type="molecule type" value="Genomic_DNA"/>
</dbReference>
<dbReference type="PANTHER" id="PTHR35525:SF3">
    <property type="entry name" value="BLL6575 PROTEIN"/>
    <property type="match status" value="1"/>
</dbReference>
<sequence length="198" mass="22042">MSEAAFLIGEPLALDLVNTHPADTDLLTTPDQLADWLRQETERLPEPPPEHPSAEDLRQVRQIREHIAAVCEALLHDRRPPAAALRAFDNAQSAAPAIRQLHWDGTTLTATVHRTGSAGTRLAAALAESAVELLGSPAIARLKQCEAEDCVLLFLPAHPRRRWCSPQRCGNRIRVARYYDRHSTAKHTKDDESHQRLP</sequence>
<gene>
    <name evidence="2" type="ORF">NRB56_29920</name>
</gene>
<dbReference type="AlphaFoldDB" id="A0A7K0DNV7"/>
<dbReference type="OrthoDB" id="3211108at2"/>
<dbReference type="InterPro" id="IPR010852">
    <property type="entry name" value="ABATE"/>
</dbReference>